<evidence type="ECO:0000313" key="6">
    <source>
        <dbReference type="Proteomes" id="UP000054144"/>
    </source>
</evidence>
<name>A0A0D7AMQ1_9AGAR</name>
<reference evidence="5 6" key="1">
    <citation type="journal article" date="2015" name="Fungal Genet. Biol.">
        <title>Evolution of novel wood decay mechanisms in Agaricales revealed by the genome sequences of Fistulina hepatica and Cylindrobasidium torrendii.</title>
        <authorList>
            <person name="Floudas D."/>
            <person name="Held B.W."/>
            <person name="Riley R."/>
            <person name="Nagy L.G."/>
            <person name="Koehler G."/>
            <person name="Ransdell A.S."/>
            <person name="Younus H."/>
            <person name="Chow J."/>
            <person name="Chiniquy J."/>
            <person name="Lipzen A."/>
            <person name="Tritt A."/>
            <person name="Sun H."/>
            <person name="Haridas S."/>
            <person name="LaButti K."/>
            <person name="Ohm R.A."/>
            <person name="Kues U."/>
            <person name="Blanchette R.A."/>
            <person name="Grigoriev I.V."/>
            <person name="Minto R.E."/>
            <person name="Hibbett D.S."/>
        </authorList>
    </citation>
    <scope>NUCLEOTIDE SEQUENCE [LARGE SCALE GENOMIC DNA]</scope>
    <source>
        <strain evidence="5 6">ATCC 64428</strain>
    </source>
</reference>
<dbReference type="SUPFAM" id="SSF55729">
    <property type="entry name" value="Acyl-CoA N-acyltransferases (Nat)"/>
    <property type="match status" value="1"/>
</dbReference>
<organism evidence="5 6">
    <name type="scientific">Fistulina hepatica ATCC 64428</name>
    <dbReference type="NCBI Taxonomy" id="1128425"/>
    <lineage>
        <taxon>Eukaryota</taxon>
        <taxon>Fungi</taxon>
        <taxon>Dikarya</taxon>
        <taxon>Basidiomycota</taxon>
        <taxon>Agaricomycotina</taxon>
        <taxon>Agaricomycetes</taxon>
        <taxon>Agaricomycetidae</taxon>
        <taxon>Agaricales</taxon>
        <taxon>Fistulinaceae</taxon>
        <taxon>Fistulina</taxon>
    </lineage>
</organism>
<feature type="domain" description="N-acetyltransferase" evidence="4">
    <location>
        <begin position="34"/>
        <end position="219"/>
    </location>
</feature>
<evidence type="ECO:0000256" key="3">
    <source>
        <dbReference type="ARBA" id="ARBA00023315"/>
    </source>
</evidence>
<dbReference type="PANTHER" id="PTHR13256">
    <property type="entry name" value="N-ACETYLTRANSFERASE 9"/>
    <property type="match status" value="1"/>
</dbReference>
<dbReference type="PANTHER" id="PTHR13256:SF16">
    <property type="entry name" value="ALPHA_BETA-TUBULIN-N-ACETYLTRANSFERASE 9"/>
    <property type="match status" value="1"/>
</dbReference>
<protein>
    <recommendedName>
        <fullName evidence="4">N-acetyltransferase domain-containing protein</fullName>
    </recommendedName>
</protein>
<keyword evidence="3" id="KW-0012">Acyltransferase</keyword>
<gene>
    <name evidence="5" type="ORF">FISHEDRAFT_33878</name>
</gene>
<dbReference type="EMBL" id="KN881628">
    <property type="protein sequence ID" value="KIY53145.1"/>
    <property type="molecule type" value="Genomic_DNA"/>
</dbReference>
<dbReference type="InterPro" id="IPR039135">
    <property type="entry name" value="NAT9-like"/>
</dbReference>
<keyword evidence="6" id="KW-1185">Reference proteome</keyword>
<dbReference type="OrthoDB" id="5043642at2759"/>
<dbReference type="PROSITE" id="PS51186">
    <property type="entry name" value="GNAT"/>
    <property type="match status" value="1"/>
</dbReference>
<accession>A0A0D7AMQ1</accession>
<dbReference type="GO" id="GO:0008080">
    <property type="term" value="F:N-acetyltransferase activity"/>
    <property type="evidence" value="ECO:0007669"/>
    <property type="project" value="InterPro"/>
</dbReference>
<evidence type="ECO:0000259" key="4">
    <source>
        <dbReference type="PROSITE" id="PS51186"/>
    </source>
</evidence>
<evidence type="ECO:0000313" key="5">
    <source>
        <dbReference type="EMBL" id="KIY53145.1"/>
    </source>
</evidence>
<evidence type="ECO:0000256" key="1">
    <source>
        <dbReference type="ARBA" id="ARBA00009342"/>
    </source>
</evidence>
<dbReference type="Pfam" id="PF13302">
    <property type="entry name" value="Acetyltransf_3"/>
    <property type="match status" value="1"/>
</dbReference>
<evidence type="ECO:0000256" key="2">
    <source>
        <dbReference type="ARBA" id="ARBA00022679"/>
    </source>
</evidence>
<dbReference type="AlphaFoldDB" id="A0A0D7AMQ1"/>
<dbReference type="Proteomes" id="UP000054144">
    <property type="component" value="Unassembled WGS sequence"/>
</dbReference>
<dbReference type="InterPro" id="IPR016181">
    <property type="entry name" value="Acyl_CoA_acyltransferase"/>
</dbReference>
<dbReference type="InterPro" id="IPR000182">
    <property type="entry name" value="GNAT_dom"/>
</dbReference>
<proteinExistence type="inferred from homology"/>
<comment type="similarity">
    <text evidence="1">Belongs to the acetyltransferase family. GNAT subfamily.</text>
</comment>
<keyword evidence="2" id="KW-0808">Transferase</keyword>
<dbReference type="Gene3D" id="3.40.630.30">
    <property type="match status" value="1"/>
</dbReference>
<sequence>MRLNERTIIIGQKVVLVPYGSEHVDRYHQWMLDEEIRELTASELLTIDEEWEMQRRWREDIDKLTFITLARISDPPEDISVVTPESEWITSLPMVGDVNLFLKNLPGTTSGPLVDGCGDDKLEAEVELMIAERAYRRKGLAMEATRLMLAYATNSPSLTQNEPLDDYYIQSPLPILPESLVVRVSETNDASVGLFQKLGFRIVKRVAVFQEVEMRWVRSGRC</sequence>